<dbReference type="AlphaFoldDB" id="A0A1G2I767"/>
<keyword evidence="3 7" id="KW-0227">DNA damage</keyword>
<evidence type="ECO:0000256" key="7">
    <source>
        <dbReference type="HAMAP-Rule" id="MF_00201"/>
    </source>
</evidence>
<reference evidence="9 10" key="1">
    <citation type="journal article" date="2016" name="Nat. Commun.">
        <title>Thousands of microbial genomes shed light on interconnected biogeochemical processes in an aquifer system.</title>
        <authorList>
            <person name="Anantharaman K."/>
            <person name="Brown C.T."/>
            <person name="Hug L.A."/>
            <person name="Sharon I."/>
            <person name="Castelle C.J."/>
            <person name="Probst A.J."/>
            <person name="Thomas B.C."/>
            <person name="Singh A."/>
            <person name="Wilkins M.J."/>
            <person name="Karaoz U."/>
            <person name="Brodie E.L."/>
            <person name="Williams K.H."/>
            <person name="Hubbard S.S."/>
            <person name="Banfield J.F."/>
        </authorList>
    </citation>
    <scope>NUCLEOTIDE SEQUENCE [LARGE SCALE GENOMIC DNA]</scope>
</reference>
<dbReference type="InterPro" id="IPR037278">
    <property type="entry name" value="ARFGAP/RecO"/>
</dbReference>
<dbReference type="InterPro" id="IPR012340">
    <property type="entry name" value="NA-bd_OB-fold"/>
</dbReference>
<comment type="function">
    <text evidence="7">Involved in DNA repair and RecF pathway recombination.</text>
</comment>
<evidence type="ECO:0000256" key="2">
    <source>
        <dbReference type="ARBA" id="ARBA00021310"/>
    </source>
</evidence>
<dbReference type="PANTHER" id="PTHR33991:SF1">
    <property type="entry name" value="DNA REPAIR PROTEIN RECO"/>
    <property type="match status" value="1"/>
</dbReference>
<organism evidence="9 10">
    <name type="scientific">Candidatus Staskawiczbacteria bacterium RIFCSPHIGHO2_12_FULL_38_11</name>
    <dbReference type="NCBI Taxonomy" id="1802209"/>
    <lineage>
        <taxon>Bacteria</taxon>
        <taxon>Candidatus Staskawicziibacteriota</taxon>
    </lineage>
</organism>
<dbReference type="Gene3D" id="2.40.50.140">
    <property type="entry name" value="Nucleic acid-binding proteins"/>
    <property type="match status" value="1"/>
</dbReference>
<dbReference type="Pfam" id="PF11967">
    <property type="entry name" value="RecO_N"/>
    <property type="match status" value="1"/>
</dbReference>
<evidence type="ECO:0000256" key="5">
    <source>
        <dbReference type="ARBA" id="ARBA00023204"/>
    </source>
</evidence>
<dbReference type="SUPFAM" id="SSF57863">
    <property type="entry name" value="ArfGap/RecO-like zinc finger"/>
    <property type="match status" value="1"/>
</dbReference>
<proteinExistence type="inferred from homology"/>
<dbReference type="Gene3D" id="1.20.1440.120">
    <property type="entry name" value="Recombination protein O, C-terminal domain"/>
    <property type="match status" value="1"/>
</dbReference>
<dbReference type="GO" id="GO:0006302">
    <property type="term" value="P:double-strand break repair"/>
    <property type="evidence" value="ECO:0007669"/>
    <property type="project" value="TreeGrafter"/>
</dbReference>
<dbReference type="HAMAP" id="MF_00201">
    <property type="entry name" value="RecO"/>
    <property type="match status" value="1"/>
</dbReference>
<dbReference type="EMBL" id="MHOV01000005">
    <property type="protein sequence ID" value="OGZ70664.1"/>
    <property type="molecule type" value="Genomic_DNA"/>
</dbReference>
<evidence type="ECO:0000256" key="1">
    <source>
        <dbReference type="ARBA" id="ARBA00007452"/>
    </source>
</evidence>
<dbReference type="SUPFAM" id="SSF50249">
    <property type="entry name" value="Nucleic acid-binding proteins"/>
    <property type="match status" value="1"/>
</dbReference>
<evidence type="ECO:0000256" key="6">
    <source>
        <dbReference type="ARBA" id="ARBA00033409"/>
    </source>
</evidence>
<protein>
    <recommendedName>
        <fullName evidence="2 7">DNA repair protein RecO</fullName>
    </recommendedName>
    <alternativeName>
        <fullName evidence="6 7">Recombination protein O</fullName>
    </alternativeName>
</protein>
<evidence type="ECO:0000259" key="8">
    <source>
        <dbReference type="Pfam" id="PF11967"/>
    </source>
</evidence>
<dbReference type="NCBIfam" id="TIGR00613">
    <property type="entry name" value="reco"/>
    <property type="match status" value="1"/>
</dbReference>
<keyword evidence="5 7" id="KW-0234">DNA repair</keyword>
<dbReference type="GO" id="GO:0043590">
    <property type="term" value="C:bacterial nucleoid"/>
    <property type="evidence" value="ECO:0007669"/>
    <property type="project" value="TreeGrafter"/>
</dbReference>
<dbReference type="InterPro" id="IPR042242">
    <property type="entry name" value="RecO_C"/>
</dbReference>
<dbReference type="InterPro" id="IPR022572">
    <property type="entry name" value="DNA_rep/recomb_RecO_N"/>
</dbReference>
<name>A0A1G2I767_9BACT</name>
<dbReference type="InterPro" id="IPR003717">
    <property type="entry name" value="RecO"/>
</dbReference>
<dbReference type="Proteomes" id="UP000179214">
    <property type="component" value="Unassembled WGS sequence"/>
</dbReference>
<keyword evidence="4 7" id="KW-0233">DNA recombination</keyword>
<dbReference type="Pfam" id="PF02565">
    <property type="entry name" value="RecO_C"/>
    <property type="match status" value="1"/>
</dbReference>
<evidence type="ECO:0000256" key="3">
    <source>
        <dbReference type="ARBA" id="ARBA00022763"/>
    </source>
</evidence>
<dbReference type="GO" id="GO:0006310">
    <property type="term" value="P:DNA recombination"/>
    <property type="evidence" value="ECO:0007669"/>
    <property type="project" value="UniProtKB-UniRule"/>
</dbReference>
<dbReference type="PANTHER" id="PTHR33991">
    <property type="entry name" value="DNA REPAIR PROTEIN RECO"/>
    <property type="match status" value="1"/>
</dbReference>
<sequence>MNLHYRTQGFVFKREDRSEADRVFSVYTRDFGRVEVVGKAIRKINSKLRSGMGIFSFSEIEFIQGRNKKTLTDAVSISKFNGLAVSPEKLLLSQRISEIIDNFVRGQEVDEKIFNALSDVCNKFNILKYPPLGLELVYCYFFWNFVSALGYEPQLFNCAHCHQKLNDHNLYFSYSDGGAICANCRLIKKESLKIHPDIVKVLRLILKKDWQILSKLTMEKNSWELLKNVTEFYYLYLKNNFQYE</sequence>
<evidence type="ECO:0000313" key="9">
    <source>
        <dbReference type="EMBL" id="OGZ70664.1"/>
    </source>
</evidence>
<comment type="caution">
    <text evidence="9">The sequence shown here is derived from an EMBL/GenBank/DDBJ whole genome shotgun (WGS) entry which is preliminary data.</text>
</comment>
<accession>A0A1G2I767</accession>
<gene>
    <name evidence="7" type="primary">recO</name>
    <name evidence="9" type="ORF">A3F47_00190</name>
</gene>
<evidence type="ECO:0000256" key="4">
    <source>
        <dbReference type="ARBA" id="ARBA00023172"/>
    </source>
</evidence>
<feature type="domain" description="DNA replication/recombination mediator RecO N-terminal" evidence="8">
    <location>
        <begin position="1"/>
        <end position="78"/>
    </location>
</feature>
<comment type="similarity">
    <text evidence="1 7">Belongs to the RecO family.</text>
</comment>
<evidence type="ECO:0000313" key="10">
    <source>
        <dbReference type="Proteomes" id="UP000179214"/>
    </source>
</evidence>